<dbReference type="PANTHER" id="PTHR47245:SF2">
    <property type="entry name" value="PEPTIDYL-PROLYL CIS-TRANS ISOMERASE HP_0175-RELATED"/>
    <property type="match status" value="1"/>
</dbReference>
<dbReference type="SUPFAM" id="SSF109998">
    <property type="entry name" value="Triger factor/SurA peptide-binding domain-like"/>
    <property type="match status" value="1"/>
</dbReference>
<keyword evidence="1" id="KW-0697">Rotamase</keyword>
<dbReference type="Gene3D" id="3.10.50.40">
    <property type="match status" value="1"/>
</dbReference>
<proteinExistence type="predicted"/>
<evidence type="ECO:0000256" key="1">
    <source>
        <dbReference type="PROSITE-ProRule" id="PRU00278"/>
    </source>
</evidence>
<dbReference type="InterPro" id="IPR050245">
    <property type="entry name" value="PrsA_foldase"/>
</dbReference>
<evidence type="ECO:0000259" key="3">
    <source>
        <dbReference type="PROSITE" id="PS50198"/>
    </source>
</evidence>
<dbReference type="PROSITE" id="PS01096">
    <property type="entry name" value="PPIC_PPIASE_1"/>
    <property type="match status" value="1"/>
</dbReference>
<protein>
    <submittedName>
        <fullName evidence="4">Peptidylprolyl isomerase</fullName>
    </submittedName>
</protein>
<dbReference type="InterPro" id="IPR027304">
    <property type="entry name" value="Trigger_fact/SurA_dom_sf"/>
</dbReference>
<comment type="caution">
    <text evidence="4">The sequence shown here is derived from an EMBL/GenBank/DDBJ whole genome shotgun (WGS) entry which is preliminary data.</text>
</comment>
<dbReference type="InterPro" id="IPR000297">
    <property type="entry name" value="PPIase_PpiC"/>
</dbReference>
<feature type="signal peptide" evidence="2">
    <location>
        <begin position="1"/>
        <end position="32"/>
    </location>
</feature>
<feature type="domain" description="PpiC" evidence="3">
    <location>
        <begin position="201"/>
        <end position="290"/>
    </location>
</feature>
<gene>
    <name evidence="4" type="ORF">EJ104_08020</name>
</gene>
<accession>A0A3S0I3B8</accession>
<dbReference type="EMBL" id="RXPE01000015">
    <property type="protein sequence ID" value="RTR26490.1"/>
    <property type="molecule type" value="Genomic_DNA"/>
</dbReference>
<keyword evidence="1 4" id="KW-0413">Isomerase</keyword>
<dbReference type="InterPro" id="IPR023058">
    <property type="entry name" value="PPIase_PpiC_CS"/>
</dbReference>
<keyword evidence="2" id="KW-0732">Signal</keyword>
<evidence type="ECO:0000256" key="2">
    <source>
        <dbReference type="SAM" id="SignalP"/>
    </source>
</evidence>
<dbReference type="SUPFAM" id="SSF54534">
    <property type="entry name" value="FKBP-like"/>
    <property type="match status" value="1"/>
</dbReference>
<sequence length="336" mass="36959">MPMTARPRTSWPTMLVGGALALLGAQLTPAQAQTAAVPAQQTVHLPPAPGTVVAVIGQGEAALRVTRADFDRAFRLAVAELLNRQGLPLRQELLASFAPSRGQFFEQFVREKQIEYLARQALPDFTWTGRPRIGPQSFTTSEAYLEYLRGAGYRDEADYHAEAERGALIAAYRQSLQERFAFSDAQIESYYRLNRKQFIQRDEACVRHILVPGQPQARDLRQLLIGGGDFALLARTQSRDPGSAAQGGDLGCVTPGQTVPAFDEVVFSAALGLPQLVRTDHGWHVVEVTERRSAGLLPLDQAAGQVRQTLAREAAARYLQTLIDRVPVQSYPERVS</sequence>
<feature type="chain" id="PRO_5018789405" evidence="2">
    <location>
        <begin position="33"/>
        <end position="336"/>
    </location>
</feature>
<dbReference type="PANTHER" id="PTHR47245">
    <property type="entry name" value="PEPTIDYLPROLYL ISOMERASE"/>
    <property type="match status" value="1"/>
</dbReference>
<dbReference type="AlphaFoldDB" id="A0A3S0I3B8"/>
<keyword evidence="5" id="KW-1185">Reference proteome</keyword>
<dbReference type="GO" id="GO:0003755">
    <property type="term" value="F:peptidyl-prolyl cis-trans isomerase activity"/>
    <property type="evidence" value="ECO:0007669"/>
    <property type="project" value="UniProtKB-KW"/>
</dbReference>
<organism evidence="4 5">
    <name type="scientific">Deinococcus radiophilus</name>
    <dbReference type="NCBI Taxonomy" id="32062"/>
    <lineage>
        <taxon>Bacteria</taxon>
        <taxon>Thermotogati</taxon>
        <taxon>Deinococcota</taxon>
        <taxon>Deinococci</taxon>
        <taxon>Deinococcales</taxon>
        <taxon>Deinococcaceae</taxon>
        <taxon>Deinococcus</taxon>
    </lineage>
</organism>
<evidence type="ECO:0000313" key="4">
    <source>
        <dbReference type="EMBL" id="RTR26490.1"/>
    </source>
</evidence>
<dbReference type="InterPro" id="IPR046357">
    <property type="entry name" value="PPIase_dom_sf"/>
</dbReference>
<dbReference type="PROSITE" id="PS50198">
    <property type="entry name" value="PPIC_PPIASE_2"/>
    <property type="match status" value="1"/>
</dbReference>
<name>A0A3S0I3B8_9DEIO</name>
<dbReference type="OrthoDB" id="14196at2"/>
<dbReference type="Proteomes" id="UP000277766">
    <property type="component" value="Unassembled WGS sequence"/>
</dbReference>
<dbReference type="Pfam" id="PF13616">
    <property type="entry name" value="Rotamase_3"/>
    <property type="match status" value="1"/>
</dbReference>
<evidence type="ECO:0000313" key="5">
    <source>
        <dbReference type="Proteomes" id="UP000277766"/>
    </source>
</evidence>
<reference evidence="4 5" key="1">
    <citation type="submission" date="2018-12" db="EMBL/GenBank/DDBJ databases">
        <title>Deinococcus radiophilus ATCC 27603 genome sequencing and assembly.</title>
        <authorList>
            <person name="Maclea K.S."/>
            <person name="Maynard C.R."/>
        </authorList>
    </citation>
    <scope>NUCLEOTIDE SEQUENCE [LARGE SCALE GENOMIC DNA]</scope>
    <source>
        <strain evidence="4 5">ATCC 27603</strain>
    </source>
</reference>